<protein>
    <submittedName>
        <fullName evidence="1">Uncharacterized protein</fullName>
    </submittedName>
</protein>
<dbReference type="Proteomes" id="UP001309705">
    <property type="component" value="Unassembled WGS sequence"/>
</dbReference>
<reference evidence="1 2" key="1">
    <citation type="journal article" date="2017" name="Int. J. Syst. Evol. Microbiol.">
        <title>Brenneria populi subsp. brevivirga subsp. nov. isolated from symptomatic bark of Populus x euramericana canker, and description of Brenneria populi subsp. populi subsp. nov.</title>
        <authorList>
            <person name="Zheng M.H."/>
            <person name="Piao C.G."/>
            <person name="Xue H."/>
            <person name="Guo M.W."/>
            <person name="Li Y."/>
        </authorList>
    </citation>
    <scope>NUCLEOTIDE SEQUENCE [LARGE SCALE GENOMIC DNA]</scope>
    <source>
        <strain evidence="1 2">D9-5</strain>
    </source>
</reference>
<proteinExistence type="predicted"/>
<accession>A0ABU6JKT8</accession>
<organism evidence="1 2">
    <name type="scientific">Brenneria populi</name>
    <dbReference type="NCBI Taxonomy" id="1505588"/>
    <lineage>
        <taxon>Bacteria</taxon>
        <taxon>Pseudomonadati</taxon>
        <taxon>Pseudomonadota</taxon>
        <taxon>Gammaproteobacteria</taxon>
        <taxon>Enterobacterales</taxon>
        <taxon>Pectobacteriaceae</taxon>
        <taxon>Brenneria</taxon>
    </lineage>
</organism>
<gene>
    <name evidence="1" type="ORF">VSX58_01510</name>
</gene>
<dbReference type="RefSeq" id="WP_327616493.1">
    <property type="nucleotide sequence ID" value="NZ_JAYWTM010000001.1"/>
</dbReference>
<dbReference type="EMBL" id="JAYWTM010000001">
    <property type="protein sequence ID" value="MEC5341289.1"/>
    <property type="molecule type" value="Genomic_DNA"/>
</dbReference>
<evidence type="ECO:0000313" key="1">
    <source>
        <dbReference type="EMBL" id="MEC5341289.1"/>
    </source>
</evidence>
<sequence>MKDLYLFELNAITEPPCGIDAGHCRDRRLDAYLLTGVAQFIDTLDSDSWKVIIPHGKDESDAYWLKDENSASGKNFIYCNTYTELIDFIKKHKEYAATLFINDYLDAIDPLVKLNCKVILIDKNDDLLPPHNCLYANNYLNIQKIINP</sequence>
<keyword evidence="2" id="KW-1185">Reference proteome</keyword>
<name>A0ABU6JKT8_9GAMM</name>
<comment type="caution">
    <text evidence="1">The sequence shown here is derived from an EMBL/GenBank/DDBJ whole genome shotgun (WGS) entry which is preliminary data.</text>
</comment>
<evidence type="ECO:0000313" key="2">
    <source>
        <dbReference type="Proteomes" id="UP001309705"/>
    </source>
</evidence>